<dbReference type="PANTHER" id="PTHR30118">
    <property type="entry name" value="HTH-TYPE TRANSCRIPTIONAL REGULATOR LEUO-RELATED"/>
    <property type="match status" value="1"/>
</dbReference>
<dbReference type="InterPro" id="IPR036388">
    <property type="entry name" value="WH-like_DNA-bd_sf"/>
</dbReference>
<keyword evidence="3" id="KW-0238">DNA-binding</keyword>
<comment type="caution">
    <text evidence="6">The sequence shown here is derived from an EMBL/GenBank/DDBJ whole genome shotgun (WGS) entry which is preliminary data.</text>
</comment>
<dbReference type="AlphaFoldDB" id="A0A9E5T1F2"/>
<reference evidence="6" key="1">
    <citation type="submission" date="2020-03" db="EMBL/GenBank/DDBJ databases">
        <authorList>
            <person name="Guo F."/>
        </authorList>
    </citation>
    <scope>NUCLEOTIDE SEQUENCE</scope>
    <source>
        <strain evidence="6">JCM 30134</strain>
    </source>
</reference>
<dbReference type="PROSITE" id="PS50931">
    <property type="entry name" value="HTH_LYSR"/>
    <property type="match status" value="1"/>
</dbReference>
<dbReference type="InterPro" id="IPR005119">
    <property type="entry name" value="LysR_subst-bd"/>
</dbReference>
<dbReference type="InterPro" id="IPR050389">
    <property type="entry name" value="LysR-type_TF"/>
</dbReference>
<evidence type="ECO:0000256" key="1">
    <source>
        <dbReference type="ARBA" id="ARBA00009437"/>
    </source>
</evidence>
<keyword evidence="4" id="KW-0804">Transcription</keyword>
<dbReference type="SUPFAM" id="SSF46785">
    <property type="entry name" value="Winged helix' DNA-binding domain"/>
    <property type="match status" value="1"/>
</dbReference>
<dbReference type="PRINTS" id="PR00039">
    <property type="entry name" value="HTHLYSR"/>
</dbReference>
<dbReference type="SUPFAM" id="SSF53850">
    <property type="entry name" value="Periplasmic binding protein-like II"/>
    <property type="match status" value="1"/>
</dbReference>
<proteinExistence type="inferred from homology"/>
<dbReference type="PANTHER" id="PTHR30118:SF6">
    <property type="entry name" value="HTH-TYPE TRANSCRIPTIONAL REGULATOR LEUO"/>
    <property type="match status" value="1"/>
</dbReference>
<sequence length="304" mass="34224">MRHKTLDLNLLVALDILLEEQSVTRAAERLHISQPAMSAALARLRDYFDEPLFVMHGKKMVPTATALRLKEPLKTLLRDVDVLVTEATHFDPATSERHFKVSASDYVLAVVMPHLIQRLEHLAPGIIINCVPQSELSAQQLDQGKLDMIIAPEKHISPDHPSELLFTDRFMAVGCAGNPLMAVDQLTEEAFYAAGHVVVDIGANSAPSVGESHLRQRGRQRRIEMSVASFLLAPEMVVNTAKITVMHEKLARLFQQRLPIAIAELPFDLPCMREMVQYHVSRQNDTGLRWLIDQMRQLHTLNDK</sequence>
<accession>A0A9E5T1F2</accession>
<dbReference type="InterPro" id="IPR036390">
    <property type="entry name" value="WH_DNA-bd_sf"/>
</dbReference>
<name>A0A9E5T1F2_9GAMM</name>
<dbReference type="Pfam" id="PF03466">
    <property type="entry name" value="LysR_substrate"/>
    <property type="match status" value="1"/>
</dbReference>
<dbReference type="GO" id="GO:0003677">
    <property type="term" value="F:DNA binding"/>
    <property type="evidence" value="ECO:0007669"/>
    <property type="project" value="UniProtKB-KW"/>
</dbReference>
<dbReference type="RefSeq" id="WP_167189880.1">
    <property type="nucleotide sequence ID" value="NZ_JAAONZ010000016.1"/>
</dbReference>
<evidence type="ECO:0000313" key="7">
    <source>
        <dbReference type="Proteomes" id="UP000787472"/>
    </source>
</evidence>
<dbReference type="InterPro" id="IPR000847">
    <property type="entry name" value="LysR_HTH_N"/>
</dbReference>
<keyword evidence="2" id="KW-0805">Transcription regulation</keyword>
<gene>
    <name evidence="6" type="ORF">G8770_17535</name>
</gene>
<evidence type="ECO:0000256" key="3">
    <source>
        <dbReference type="ARBA" id="ARBA00023125"/>
    </source>
</evidence>
<dbReference type="EMBL" id="JAAONZ010000016">
    <property type="protein sequence ID" value="NHO67350.1"/>
    <property type="molecule type" value="Genomic_DNA"/>
</dbReference>
<dbReference type="Proteomes" id="UP000787472">
    <property type="component" value="Unassembled WGS sequence"/>
</dbReference>
<evidence type="ECO:0000256" key="4">
    <source>
        <dbReference type="ARBA" id="ARBA00023163"/>
    </source>
</evidence>
<protein>
    <submittedName>
        <fullName evidence="6">LysR family transcriptional regulator</fullName>
    </submittedName>
</protein>
<dbReference type="Gene3D" id="1.10.10.10">
    <property type="entry name" value="Winged helix-like DNA-binding domain superfamily/Winged helix DNA-binding domain"/>
    <property type="match status" value="1"/>
</dbReference>
<feature type="domain" description="HTH lysR-type" evidence="5">
    <location>
        <begin position="6"/>
        <end position="63"/>
    </location>
</feature>
<evidence type="ECO:0000259" key="5">
    <source>
        <dbReference type="PROSITE" id="PS50931"/>
    </source>
</evidence>
<dbReference type="Gene3D" id="3.40.190.10">
    <property type="entry name" value="Periplasmic binding protein-like II"/>
    <property type="match status" value="2"/>
</dbReference>
<keyword evidence="7" id="KW-1185">Reference proteome</keyword>
<evidence type="ECO:0000313" key="6">
    <source>
        <dbReference type="EMBL" id="NHO67350.1"/>
    </source>
</evidence>
<dbReference type="GO" id="GO:0003700">
    <property type="term" value="F:DNA-binding transcription factor activity"/>
    <property type="evidence" value="ECO:0007669"/>
    <property type="project" value="InterPro"/>
</dbReference>
<dbReference type="Pfam" id="PF00126">
    <property type="entry name" value="HTH_1"/>
    <property type="match status" value="1"/>
</dbReference>
<evidence type="ECO:0000256" key="2">
    <source>
        <dbReference type="ARBA" id="ARBA00023015"/>
    </source>
</evidence>
<organism evidence="6 7">
    <name type="scientific">Pseudomaricurvus hydrocarbonicus</name>
    <dbReference type="NCBI Taxonomy" id="1470433"/>
    <lineage>
        <taxon>Bacteria</taxon>
        <taxon>Pseudomonadati</taxon>
        <taxon>Pseudomonadota</taxon>
        <taxon>Gammaproteobacteria</taxon>
        <taxon>Cellvibrionales</taxon>
        <taxon>Cellvibrionaceae</taxon>
        <taxon>Pseudomaricurvus</taxon>
    </lineage>
</organism>
<comment type="similarity">
    <text evidence="1">Belongs to the LysR transcriptional regulatory family.</text>
</comment>